<dbReference type="InterPro" id="IPR029032">
    <property type="entry name" value="AhpD-like"/>
</dbReference>
<dbReference type="Gene3D" id="1.20.1290.10">
    <property type="entry name" value="AhpD-like"/>
    <property type="match status" value="1"/>
</dbReference>
<reference evidence="3" key="1">
    <citation type="journal article" date="2019" name="Int. J. Syst. Evol. Microbiol.">
        <title>The Global Catalogue of Microorganisms (GCM) 10K type strain sequencing project: providing services to taxonomists for standard genome sequencing and annotation.</title>
        <authorList>
            <consortium name="The Broad Institute Genomics Platform"/>
            <consortium name="The Broad Institute Genome Sequencing Center for Infectious Disease"/>
            <person name="Wu L."/>
            <person name="Ma J."/>
        </authorList>
    </citation>
    <scope>NUCLEOTIDE SEQUENCE [LARGE SCALE GENOMIC DNA]</scope>
    <source>
        <strain evidence="3">CGMCC 4.1469</strain>
    </source>
</reference>
<comment type="caution">
    <text evidence="2">The sequence shown here is derived from an EMBL/GenBank/DDBJ whole genome shotgun (WGS) entry which is preliminary data.</text>
</comment>
<dbReference type="Proteomes" id="UP001596067">
    <property type="component" value="Unassembled WGS sequence"/>
</dbReference>
<name>A0ABW1ENT4_9ACTN</name>
<keyword evidence="3" id="KW-1185">Reference proteome</keyword>
<evidence type="ECO:0000313" key="3">
    <source>
        <dbReference type="Proteomes" id="UP001596067"/>
    </source>
</evidence>
<dbReference type="SUPFAM" id="SSF69118">
    <property type="entry name" value="AhpD-like"/>
    <property type="match status" value="1"/>
</dbReference>
<dbReference type="InterPro" id="IPR003779">
    <property type="entry name" value="CMD-like"/>
</dbReference>
<dbReference type="NCBIfam" id="TIGR00778">
    <property type="entry name" value="ahpD_dom"/>
    <property type="match status" value="1"/>
</dbReference>
<organism evidence="2 3">
    <name type="scientific">Kitasatospora aburaviensis</name>
    <dbReference type="NCBI Taxonomy" id="67265"/>
    <lineage>
        <taxon>Bacteria</taxon>
        <taxon>Bacillati</taxon>
        <taxon>Actinomycetota</taxon>
        <taxon>Actinomycetes</taxon>
        <taxon>Kitasatosporales</taxon>
        <taxon>Streptomycetaceae</taxon>
        <taxon>Kitasatospora</taxon>
    </lineage>
</organism>
<gene>
    <name evidence="2" type="ORF">ACFP0N_01325</name>
</gene>
<protein>
    <submittedName>
        <fullName evidence="2">Carboxymuconolactone decarboxylase family protein</fullName>
    </submittedName>
</protein>
<dbReference type="EMBL" id="JBHSOD010000001">
    <property type="protein sequence ID" value="MFC5883620.1"/>
    <property type="molecule type" value="Genomic_DNA"/>
</dbReference>
<evidence type="ECO:0000313" key="2">
    <source>
        <dbReference type="EMBL" id="MFC5883620.1"/>
    </source>
</evidence>
<dbReference type="InterPro" id="IPR004675">
    <property type="entry name" value="AhpD_core"/>
</dbReference>
<dbReference type="Pfam" id="PF02627">
    <property type="entry name" value="CMD"/>
    <property type="match status" value="1"/>
</dbReference>
<evidence type="ECO:0000259" key="1">
    <source>
        <dbReference type="Pfam" id="PF02627"/>
    </source>
</evidence>
<sequence length="358" mass="36520">MPRPYRHTTPVPQKSATGRVAAVYAQMEADFLLADGPLMSLSPAPEVLAATWALLREAEIVGTAPRAEKEAVASAVSLANRCPFCTEAHALLAHGAGDHRLAEDARAGRTPADRRDATLLEWAAATRSPGSPALAAPPFPADQTPEFVGTVLVTHFINRMVTALLDEEALLPSALRRSAYVRRAAALSVGPAARRNPEPGAGLAVLDGSLPDGPAPAWAGPGSVGPAYLALRAAASAGGGLLGEAARAAVLAAVAGWDGSHPPLAGDPTALPLADVPSEQRPGARLALLAALAPYRITDADVAAWRADRDGNGSRDGDGSGGASDDRGLTRLLAFGAITATVRVEAWITAGARSTPAA</sequence>
<feature type="domain" description="Carboxymuconolactone decarboxylase-like" evidence="1">
    <location>
        <begin position="48"/>
        <end position="98"/>
    </location>
</feature>
<proteinExistence type="predicted"/>
<accession>A0ABW1ENT4</accession>
<dbReference type="RefSeq" id="WP_313766413.1">
    <property type="nucleotide sequence ID" value="NZ_BAAAVH010000072.1"/>
</dbReference>